<dbReference type="SUPFAM" id="SSF56496">
    <property type="entry name" value="Fibrinogen C-terminal domain-like"/>
    <property type="match status" value="1"/>
</dbReference>
<dbReference type="SMART" id="SM00186">
    <property type="entry name" value="FBG"/>
    <property type="match status" value="1"/>
</dbReference>
<reference evidence="3" key="1">
    <citation type="submission" date="2022-11" db="EMBL/GenBank/DDBJ databases">
        <title>Centuries of genome instability and evolution in soft-shell clam transmissible cancer (bioRxiv).</title>
        <authorList>
            <person name="Hart S.F.M."/>
            <person name="Yonemitsu M.A."/>
            <person name="Giersch R.M."/>
            <person name="Beal B.F."/>
            <person name="Arriagada G."/>
            <person name="Davis B.W."/>
            <person name="Ostrander E.A."/>
            <person name="Goff S.P."/>
            <person name="Metzger M.J."/>
        </authorList>
    </citation>
    <scope>NUCLEOTIDE SEQUENCE</scope>
    <source>
        <strain evidence="3">MELC-2E11</strain>
        <tissue evidence="3">Siphon/mantle</tissue>
    </source>
</reference>
<dbReference type="Gene3D" id="2.20.100.10">
    <property type="entry name" value="Thrombospondin type-1 (TSP1) repeat"/>
    <property type="match status" value="1"/>
</dbReference>
<dbReference type="EMBL" id="CP111027">
    <property type="protein sequence ID" value="WAR29063.1"/>
    <property type="molecule type" value="Genomic_DNA"/>
</dbReference>
<feature type="region of interest" description="Disordered" evidence="1">
    <location>
        <begin position="1"/>
        <end position="32"/>
    </location>
</feature>
<dbReference type="PROSITE" id="PS50092">
    <property type="entry name" value="TSP1"/>
    <property type="match status" value="1"/>
</dbReference>
<organism evidence="3 4">
    <name type="scientific">Mya arenaria</name>
    <name type="common">Soft-shell clam</name>
    <dbReference type="NCBI Taxonomy" id="6604"/>
    <lineage>
        <taxon>Eukaryota</taxon>
        <taxon>Metazoa</taxon>
        <taxon>Spiralia</taxon>
        <taxon>Lophotrochozoa</taxon>
        <taxon>Mollusca</taxon>
        <taxon>Bivalvia</taxon>
        <taxon>Autobranchia</taxon>
        <taxon>Heteroconchia</taxon>
        <taxon>Euheterodonta</taxon>
        <taxon>Imparidentia</taxon>
        <taxon>Neoheterodontei</taxon>
        <taxon>Myida</taxon>
        <taxon>Myoidea</taxon>
        <taxon>Myidae</taxon>
        <taxon>Mya</taxon>
    </lineage>
</organism>
<keyword evidence="4" id="KW-1185">Reference proteome</keyword>
<dbReference type="InterPro" id="IPR002181">
    <property type="entry name" value="Fibrinogen_a/b/g_C_dom"/>
</dbReference>
<dbReference type="InterPro" id="IPR036383">
    <property type="entry name" value="TSP1_rpt_sf"/>
</dbReference>
<dbReference type="InterPro" id="IPR036056">
    <property type="entry name" value="Fibrinogen-like_C"/>
</dbReference>
<protein>
    <submittedName>
        <fullName evidence="3">MFAP4-like protein</fullName>
    </submittedName>
</protein>
<dbReference type="PROSITE" id="PS51406">
    <property type="entry name" value="FIBRINOGEN_C_2"/>
    <property type="match status" value="1"/>
</dbReference>
<dbReference type="Gene3D" id="3.90.215.10">
    <property type="entry name" value="Gamma Fibrinogen, chain A, domain 1"/>
    <property type="match status" value="1"/>
</dbReference>
<dbReference type="PANTHER" id="PTHR19143:SF394">
    <property type="entry name" value="ANGIOPOIETIN-RELATED PROTEIN 3-LIKE"/>
    <property type="match status" value="1"/>
</dbReference>
<dbReference type="SUPFAM" id="SSF82895">
    <property type="entry name" value="TSP-1 type 1 repeat"/>
    <property type="match status" value="1"/>
</dbReference>
<evidence type="ECO:0000313" key="4">
    <source>
        <dbReference type="Proteomes" id="UP001164746"/>
    </source>
</evidence>
<name>A0ABY7G784_MYAAR</name>
<gene>
    <name evidence="3" type="ORF">MAR_002631</name>
</gene>
<dbReference type="Proteomes" id="UP001164746">
    <property type="component" value="Chromosome 16"/>
</dbReference>
<dbReference type="Pfam" id="PF00147">
    <property type="entry name" value="Fibrinogen_C"/>
    <property type="match status" value="1"/>
</dbReference>
<dbReference type="InterPro" id="IPR050373">
    <property type="entry name" value="Fibrinogen_C-term_domain"/>
</dbReference>
<dbReference type="NCBIfam" id="NF040941">
    <property type="entry name" value="GGGWT_bact"/>
    <property type="match status" value="1"/>
</dbReference>
<evidence type="ECO:0000256" key="1">
    <source>
        <dbReference type="SAM" id="MobiDB-lite"/>
    </source>
</evidence>
<sequence length="180" mass="20096">MANGLDGVHDQTCDQGTQRRSRLCSNPPPSGGGRNCTGTYIGTQTCLLRNCLTYSDCSEIHKAHPDLPFSIYLITTWNTSNQAKVVCDMDTDGGGWTSEKNPIGFQVFQHRFNGSVDFYRNFSSYEDGFGFCDGEFWLGLSPMHEMMSQTTNELRIDIERANGTLAYVVYPEFMIDASPT</sequence>
<dbReference type="PANTHER" id="PTHR19143">
    <property type="entry name" value="FIBRINOGEN/TENASCIN/ANGIOPOEITIN"/>
    <property type="match status" value="1"/>
</dbReference>
<proteinExistence type="predicted"/>
<dbReference type="InterPro" id="IPR014716">
    <property type="entry name" value="Fibrinogen_a/b/g_C_1"/>
</dbReference>
<evidence type="ECO:0000313" key="3">
    <source>
        <dbReference type="EMBL" id="WAR29063.1"/>
    </source>
</evidence>
<evidence type="ECO:0000259" key="2">
    <source>
        <dbReference type="PROSITE" id="PS51406"/>
    </source>
</evidence>
<dbReference type="InterPro" id="IPR000884">
    <property type="entry name" value="TSP1_rpt"/>
</dbReference>
<feature type="domain" description="Fibrinogen C-terminal" evidence="2">
    <location>
        <begin position="48"/>
        <end position="180"/>
    </location>
</feature>
<dbReference type="Pfam" id="PF00090">
    <property type="entry name" value="TSP_1"/>
    <property type="match status" value="1"/>
</dbReference>
<accession>A0ABY7G784</accession>